<feature type="transmembrane region" description="Helical" evidence="1">
    <location>
        <begin position="6"/>
        <end position="21"/>
    </location>
</feature>
<proteinExistence type="predicted"/>
<sequence>MLEVVLVVGVAVVLIYLYYTLQEYLKNPLKTLPELTKQEFSPPEPHALPTPLEVLKSSEAGLFANLMGVFSKHIKETPLSQALSQVFLQDLSQVQNKDLDLLTGIYKEADRPLEELCHELSNLAHGEYKKRVKWVELLFVLAYSDGILGDQEKEALLDIGAFLGLENADFNQLYEGFAGLTFEPLESLEVADFEGFKAQVQEKHLNLLDPKKWNKSYLPQVMLELWQFLKNPQKESGSF</sequence>
<dbReference type="Proteomes" id="UP000826146">
    <property type="component" value="Chromosome"/>
</dbReference>
<reference evidence="3 4" key="1">
    <citation type="submission" date="2021-07" db="EMBL/GenBank/DDBJ databases">
        <title>Novel Helicobacter sp. Isolated from a cat.</title>
        <authorList>
            <person name="Rimbara E."/>
            <person name="Suzuki M."/>
        </authorList>
    </citation>
    <scope>NUCLEOTIDE SEQUENCE [LARGE SCALE GENOMIC DNA]</scope>
    <source>
        <strain evidence="4">NHP19-012</strain>
    </source>
</reference>
<dbReference type="EMBL" id="AP024819">
    <property type="protein sequence ID" value="BCZ18916.1"/>
    <property type="molecule type" value="Genomic_DNA"/>
</dbReference>
<dbReference type="Gene3D" id="1.10.3680.10">
    <property type="entry name" value="TerB-like"/>
    <property type="match status" value="1"/>
</dbReference>
<evidence type="ECO:0000313" key="3">
    <source>
        <dbReference type="EMBL" id="BCZ18916.1"/>
    </source>
</evidence>
<keyword evidence="4" id="KW-1185">Reference proteome</keyword>
<keyword evidence="1" id="KW-1133">Transmembrane helix</keyword>
<dbReference type="InterPro" id="IPR029024">
    <property type="entry name" value="TerB-like"/>
</dbReference>
<dbReference type="Pfam" id="PF05099">
    <property type="entry name" value="TerB"/>
    <property type="match status" value="1"/>
</dbReference>
<keyword evidence="1" id="KW-0472">Membrane</keyword>
<evidence type="ECO:0000313" key="4">
    <source>
        <dbReference type="Proteomes" id="UP000826146"/>
    </source>
</evidence>
<accession>A0ABN6I5M6</accession>
<evidence type="ECO:0000256" key="1">
    <source>
        <dbReference type="SAM" id="Phobius"/>
    </source>
</evidence>
<feature type="domain" description="Co-chaperone DjlA N-terminal" evidence="2">
    <location>
        <begin position="88"/>
        <end position="173"/>
    </location>
</feature>
<name>A0ABN6I5M6_9HELI</name>
<protein>
    <submittedName>
        <fullName evidence="3">TerB domain-containing protein</fullName>
    </submittedName>
</protein>
<dbReference type="SUPFAM" id="SSF158682">
    <property type="entry name" value="TerB-like"/>
    <property type="match status" value="1"/>
</dbReference>
<dbReference type="InterPro" id="IPR007791">
    <property type="entry name" value="DjlA_N"/>
</dbReference>
<organism evidence="3 4">
    <name type="scientific">Helicobacter gastrofelis</name>
    <dbReference type="NCBI Taxonomy" id="2849642"/>
    <lineage>
        <taxon>Bacteria</taxon>
        <taxon>Pseudomonadati</taxon>
        <taxon>Campylobacterota</taxon>
        <taxon>Epsilonproteobacteria</taxon>
        <taxon>Campylobacterales</taxon>
        <taxon>Helicobacteraceae</taxon>
        <taxon>Helicobacter</taxon>
    </lineage>
</organism>
<keyword evidence="1" id="KW-0812">Transmembrane</keyword>
<evidence type="ECO:0000259" key="2">
    <source>
        <dbReference type="Pfam" id="PF05099"/>
    </source>
</evidence>
<dbReference type="RefSeq" id="WP_221272348.1">
    <property type="nucleotide sequence ID" value="NZ_AP024819.1"/>
</dbReference>
<gene>
    <name evidence="3" type="ORF">NHP190012_05580</name>
</gene>